<dbReference type="AlphaFoldDB" id="A0A3P6RUC4"/>
<reference evidence="1 2" key="1">
    <citation type="submission" date="2018-11" db="EMBL/GenBank/DDBJ databases">
        <authorList>
            <consortium name="Pathogen Informatics"/>
        </authorList>
    </citation>
    <scope>NUCLEOTIDE SEQUENCE [LARGE SCALE GENOMIC DNA]</scope>
</reference>
<evidence type="ECO:0000313" key="2">
    <source>
        <dbReference type="Proteomes" id="UP000271098"/>
    </source>
</evidence>
<organism evidence="1 2">
    <name type="scientific">Gongylonema pulchrum</name>
    <dbReference type="NCBI Taxonomy" id="637853"/>
    <lineage>
        <taxon>Eukaryota</taxon>
        <taxon>Metazoa</taxon>
        <taxon>Ecdysozoa</taxon>
        <taxon>Nematoda</taxon>
        <taxon>Chromadorea</taxon>
        <taxon>Rhabditida</taxon>
        <taxon>Spirurina</taxon>
        <taxon>Spiruromorpha</taxon>
        <taxon>Spiruroidea</taxon>
        <taxon>Gongylonematidae</taxon>
        <taxon>Gongylonema</taxon>
    </lineage>
</organism>
<dbReference type="Proteomes" id="UP000271098">
    <property type="component" value="Unassembled WGS sequence"/>
</dbReference>
<accession>A0A3P6RUC4</accession>
<proteinExistence type="predicted"/>
<sequence>MVLDFKKHFENYFLSKDQSTIVVLPPQYIKSTECFWIMPQLEKVMAQNGSIALFRSHLLSEQECWIMVDLDTMVVDRISAPLRVAE</sequence>
<name>A0A3P6RUC4_9BILA</name>
<keyword evidence="2" id="KW-1185">Reference proteome</keyword>
<dbReference type="EMBL" id="UYRT01024977">
    <property type="protein sequence ID" value="VDK63087.1"/>
    <property type="molecule type" value="Genomic_DNA"/>
</dbReference>
<gene>
    <name evidence="1" type="ORF">GPUH_LOCUS8502</name>
</gene>
<protein>
    <submittedName>
        <fullName evidence="1">Uncharacterized protein</fullName>
    </submittedName>
</protein>
<evidence type="ECO:0000313" key="1">
    <source>
        <dbReference type="EMBL" id="VDK63087.1"/>
    </source>
</evidence>